<keyword evidence="5 9" id="KW-0812">Transmembrane</keyword>
<keyword evidence="2" id="KW-0813">Transport</keyword>
<dbReference type="InterPro" id="IPR055348">
    <property type="entry name" value="DctQ"/>
</dbReference>
<dbReference type="PANTHER" id="PTHR35011">
    <property type="entry name" value="2,3-DIKETO-L-GULONATE TRAP TRANSPORTER SMALL PERMEASE PROTEIN YIAM"/>
    <property type="match status" value="1"/>
</dbReference>
<dbReference type="EMBL" id="CP046453">
    <property type="protein sequence ID" value="QGU05170.1"/>
    <property type="molecule type" value="Genomic_DNA"/>
</dbReference>
<evidence type="ECO:0000259" key="10">
    <source>
        <dbReference type="Pfam" id="PF04290"/>
    </source>
</evidence>
<dbReference type="Proteomes" id="UP000425178">
    <property type="component" value="Chromosome"/>
</dbReference>
<proteinExistence type="inferred from homology"/>
<feature type="transmembrane region" description="Helical" evidence="9">
    <location>
        <begin position="157"/>
        <end position="177"/>
    </location>
</feature>
<evidence type="ECO:0000256" key="2">
    <source>
        <dbReference type="ARBA" id="ARBA00022448"/>
    </source>
</evidence>
<dbReference type="KEGG" id="ccoe:CETAM_09605"/>
<evidence type="ECO:0000256" key="7">
    <source>
        <dbReference type="ARBA" id="ARBA00023136"/>
    </source>
</evidence>
<evidence type="ECO:0000256" key="4">
    <source>
        <dbReference type="ARBA" id="ARBA00022519"/>
    </source>
</evidence>
<feature type="transmembrane region" description="Helical" evidence="9">
    <location>
        <begin position="66"/>
        <end position="92"/>
    </location>
</feature>
<dbReference type="GO" id="GO:0005886">
    <property type="term" value="C:plasma membrane"/>
    <property type="evidence" value="ECO:0007669"/>
    <property type="project" value="UniProtKB-SubCell"/>
</dbReference>
<name>A0A6B8W5I4_9CORY</name>
<feature type="domain" description="Tripartite ATP-independent periplasmic transporters DctQ component" evidence="10">
    <location>
        <begin position="50"/>
        <end position="174"/>
    </location>
</feature>
<protein>
    <submittedName>
        <fullName evidence="11">Tripartite ATP-independent periplasmic transporter, DctQ component</fullName>
    </submittedName>
</protein>
<keyword evidence="6 9" id="KW-1133">Transmembrane helix</keyword>
<evidence type="ECO:0000256" key="3">
    <source>
        <dbReference type="ARBA" id="ARBA00022475"/>
    </source>
</evidence>
<evidence type="ECO:0000256" key="6">
    <source>
        <dbReference type="ARBA" id="ARBA00022989"/>
    </source>
</evidence>
<feature type="transmembrane region" description="Helical" evidence="9">
    <location>
        <begin position="113"/>
        <end position="137"/>
    </location>
</feature>
<keyword evidence="3" id="KW-1003">Cell membrane</keyword>
<evidence type="ECO:0000256" key="5">
    <source>
        <dbReference type="ARBA" id="ARBA00022692"/>
    </source>
</evidence>
<sequence length="192" mass="20421">MSSPRRDEHITPVDLGGSAETPHDLSLLPGRALLPQRLLQGIGAAVLLAMAVLVTVAVIMRYLGNGIIGAVEIASMCMVVITVLVIPAATVADENFRVEVADFFAGEKTMAGLNVLSIIVQVVVSVFLAIAAVDLLIHDINTLTTMGGELSLPRWWLSLPVALGFIGVVYSTILVALRIRRDPLPHTALPKD</sequence>
<comment type="similarity">
    <text evidence="8">Belongs to the TRAP transporter small permease family.</text>
</comment>
<evidence type="ECO:0000313" key="11">
    <source>
        <dbReference type="EMBL" id="QGU05170.1"/>
    </source>
</evidence>
<evidence type="ECO:0000256" key="1">
    <source>
        <dbReference type="ARBA" id="ARBA00004429"/>
    </source>
</evidence>
<organism evidence="11 12">
    <name type="scientific">Corynebacterium comes</name>
    <dbReference type="NCBI Taxonomy" id="2675218"/>
    <lineage>
        <taxon>Bacteria</taxon>
        <taxon>Bacillati</taxon>
        <taxon>Actinomycetota</taxon>
        <taxon>Actinomycetes</taxon>
        <taxon>Mycobacteriales</taxon>
        <taxon>Corynebacteriaceae</taxon>
        <taxon>Corynebacterium</taxon>
    </lineage>
</organism>
<dbReference type="Pfam" id="PF04290">
    <property type="entry name" value="DctQ"/>
    <property type="match status" value="1"/>
</dbReference>
<evidence type="ECO:0000256" key="9">
    <source>
        <dbReference type="SAM" id="Phobius"/>
    </source>
</evidence>
<comment type="subcellular location">
    <subcellularLocation>
        <location evidence="1">Cell inner membrane</location>
        <topology evidence="1">Multi-pass membrane protein</topology>
    </subcellularLocation>
</comment>
<keyword evidence="4" id="KW-0997">Cell inner membrane</keyword>
<dbReference type="InterPro" id="IPR007387">
    <property type="entry name" value="TRAP_DctQ"/>
</dbReference>
<evidence type="ECO:0000256" key="8">
    <source>
        <dbReference type="ARBA" id="ARBA00038436"/>
    </source>
</evidence>
<reference evidence="11 12" key="1">
    <citation type="journal article" date="2021" name="Int. J. Syst. Evol. Microbiol.">
        <title>Classification of three corynebacterial strains isolated from a small paddock in North Rhine-Westphalia: proposal of &lt;i&gt;Corynebacterium kalinowskii&lt;/i&gt; sp. nov., &lt;i&gt;Corynebacterium comes&lt;/i&gt; sp. nov. and &lt;i&gt;Corynebacterium occultum&lt;/i&gt; sp. nov.</title>
        <authorList>
            <person name="Schaffert L."/>
            <person name="Ruwe M."/>
            <person name="Milse J."/>
            <person name="Hanuschka K."/>
            <person name="Ortseifen V."/>
            <person name="Droste J."/>
            <person name="Brandt D."/>
            <person name="Schl L."/>
            <person name="Kutter Y."/>
            <person name="Vinke S."/>
            <person name="Vieh P."/>
            <person name="Jacob L."/>
            <person name="L N.C."/>
            <person name="Schulte-Berndt E."/>
            <person name="Hain C."/>
            <person name="Linder M."/>
            <person name="Schmidt P."/>
            <person name="Wollenschl L."/>
            <person name="Luttermann T."/>
            <person name="Thieme E."/>
            <person name="Hassa J."/>
            <person name="Haak M."/>
            <person name="Wittchen M."/>
            <person name="Mentz A."/>
            <person name="Persicke M."/>
            <person name="Busche T."/>
            <person name="R C."/>
        </authorList>
    </citation>
    <scope>NUCLEOTIDE SEQUENCE [LARGE SCALE GENOMIC DNA]</scope>
    <source>
        <strain evidence="11 12">2019</strain>
    </source>
</reference>
<dbReference type="RefSeq" id="WP_156228646.1">
    <property type="nucleotide sequence ID" value="NZ_CP046453.1"/>
</dbReference>
<keyword evidence="12" id="KW-1185">Reference proteome</keyword>
<evidence type="ECO:0000313" key="12">
    <source>
        <dbReference type="Proteomes" id="UP000425178"/>
    </source>
</evidence>
<gene>
    <name evidence="11" type="ORF">CETAM_09605</name>
</gene>
<keyword evidence="7 9" id="KW-0472">Membrane</keyword>
<feature type="transmembrane region" description="Helical" evidence="9">
    <location>
        <begin position="38"/>
        <end position="60"/>
    </location>
</feature>
<dbReference type="AlphaFoldDB" id="A0A6B8W5I4"/>
<accession>A0A6B8W5I4</accession>